<organism evidence="10 11">
    <name type="scientific">Azospirillum picis</name>
    <dbReference type="NCBI Taxonomy" id="488438"/>
    <lineage>
        <taxon>Bacteria</taxon>
        <taxon>Pseudomonadati</taxon>
        <taxon>Pseudomonadota</taxon>
        <taxon>Alphaproteobacteria</taxon>
        <taxon>Rhodospirillales</taxon>
        <taxon>Azospirillaceae</taxon>
        <taxon>Azospirillum</taxon>
    </lineage>
</organism>
<dbReference type="CDD" id="cd04730">
    <property type="entry name" value="NPD_like"/>
    <property type="match status" value="1"/>
</dbReference>
<evidence type="ECO:0000256" key="7">
    <source>
        <dbReference type="ARBA" id="ARBA00023033"/>
    </source>
</evidence>
<accession>A0ABU0MES5</accession>
<dbReference type="SUPFAM" id="SSF51412">
    <property type="entry name" value="Inosine monophosphate dehydrogenase (IMPDH)"/>
    <property type="match status" value="1"/>
</dbReference>
<keyword evidence="3" id="KW-0216">Detoxification</keyword>
<gene>
    <name evidence="10" type="ORF">QO018_000778</name>
</gene>
<evidence type="ECO:0000256" key="6">
    <source>
        <dbReference type="ARBA" id="ARBA00023002"/>
    </source>
</evidence>
<dbReference type="Gene3D" id="3.20.20.70">
    <property type="entry name" value="Aldolase class I"/>
    <property type="match status" value="1"/>
</dbReference>
<dbReference type="PANTHER" id="PTHR42747:SF3">
    <property type="entry name" value="NITRONATE MONOOXYGENASE-RELATED"/>
    <property type="match status" value="1"/>
</dbReference>
<dbReference type="InterPro" id="IPR013785">
    <property type="entry name" value="Aldolase_TIM"/>
</dbReference>
<evidence type="ECO:0000313" key="11">
    <source>
        <dbReference type="Proteomes" id="UP001244552"/>
    </source>
</evidence>
<keyword evidence="6 10" id="KW-0560">Oxidoreductase</keyword>
<evidence type="ECO:0000256" key="8">
    <source>
        <dbReference type="ARBA" id="ARBA00031155"/>
    </source>
</evidence>
<comment type="catalytic activity">
    <reaction evidence="9">
        <text>3 propionate 3-nitronate + 3 O2 + H2O = 3 3-oxopropanoate + 2 nitrate + nitrite + H2O2 + 3 H(+)</text>
        <dbReference type="Rhea" id="RHEA:57332"/>
        <dbReference type="ChEBI" id="CHEBI:15377"/>
        <dbReference type="ChEBI" id="CHEBI:15378"/>
        <dbReference type="ChEBI" id="CHEBI:15379"/>
        <dbReference type="ChEBI" id="CHEBI:16240"/>
        <dbReference type="ChEBI" id="CHEBI:16301"/>
        <dbReference type="ChEBI" id="CHEBI:17632"/>
        <dbReference type="ChEBI" id="CHEBI:33190"/>
        <dbReference type="ChEBI" id="CHEBI:136067"/>
    </reaction>
</comment>
<dbReference type="RefSeq" id="WP_209978944.1">
    <property type="nucleotide sequence ID" value="NZ_JAGINO010000002.1"/>
</dbReference>
<name>A0ABU0MES5_9PROT</name>
<comment type="caution">
    <text evidence="10">The sequence shown here is derived from an EMBL/GenBank/DDBJ whole genome shotgun (WGS) entry which is preliminary data.</text>
</comment>
<keyword evidence="11" id="KW-1185">Reference proteome</keyword>
<keyword evidence="7 10" id="KW-0503">Monooxygenase</keyword>
<comment type="similarity">
    <text evidence="2">Belongs to the nitronate monooxygenase family. NMO class I subfamily.</text>
</comment>
<reference evidence="10 11" key="1">
    <citation type="submission" date="2023-07" db="EMBL/GenBank/DDBJ databases">
        <title>Genomic Encyclopedia of Type Strains, Phase IV (KMG-IV): sequencing the most valuable type-strain genomes for metagenomic binning, comparative biology and taxonomic classification.</title>
        <authorList>
            <person name="Goeker M."/>
        </authorList>
    </citation>
    <scope>NUCLEOTIDE SEQUENCE [LARGE SCALE GENOMIC DNA]</scope>
    <source>
        <strain evidence="10 11">DSM 19922</strain>
    </source>
</reference>
<evidence type="ECO:0000256" key="5">
    <source>
        <dbReference type="ARBA" id="ARBA00022643"/>
    </source>
</evidence>
<protein>
    <recommendedName>
        <fullName evidence="8">Propionate 3-nitronate monooxygenase</fullName>
    </recommendedName>
</protein>
<evidence type="ECO:0000256" key="1">
    <source>
        <dbReference type="ARBA" id="ARBA00001917"/>
    </source>
</evidence>
<evidence type="ECO:0000256" key="4">
    <source>
        <dbReference type="ARBA" id="ARBA00022630"/>
    </source>
</evidence>
<dbReference type="GO" id="GO:0018580">
    <property type="term" value="F:nitronate monooxygenase activity"/>
    <property type="evidence" value="ECO:0007669"/>
    <property type="project" value="UniProtKB-EC"/>
</dbReference>
<evidence type="ECO:0000256" key="9">
    <source>
        <dbReference type="ARBA" id="ARBA00049401"/>
    </source>
</evidence>
<evidence type="ECO:0000256" key="3">
    <source>
        <dbReference type="ARBA" id="ARBA00022575"/>
    </source>
</evidence>
<keyword evidence="4" id="KW-0285">Flavoprotein</keyword>
<sequence>MSSHTDPRDRLGLRSPVIQAPMAGGGDTAALVAAVNEGGGLGFVGAAYLTDVQITERARDIRGRTALPFGINLFAPTPAPAPSPATAEALARIAPFHLELGLPEPQAPTLADDGFERQFAALLDSGAAFYSVTFGLPPAETVAAAKARGMRVLGTATTVAEAVALEQAGVDAVVAQGSEAGGHRGSFLGDAWNDRGANLVGTMALVPQVADAVGVPVIASGGIMDGRGIAAALALGAVAVQMGTVFLTCDEAGPPEAHKQAILSAREDQTRVTRAFSGRPARGIVNRFMEVVEDPLAAGAVLPFPLQNALTRPLRTAAGRAGRAEFLSLWAGQGLRLARRRPAAELTAELLNRTRSVLSDLPARHRA</sequence>
<proteinExistence type="inferred from homology"/>
<keyword evidence="5" id="KW-0288">FMN</keyword>
<dbReference type="PANTHER" id="PTHR42747">
    <property type="entry name" value="NITRONATE MONOOXYGENASE-RELATED"/>
    <property type="match status" value="1"/>
</dbReference>
<comment type="cofactor">
    <cofactor evidence="1">
        <name>FMN</name>
        <dbReference type="ChEBI" id="CHEBI:58210"/>
    </cofactor>
</comment>
<dbReference type="EMBL" id="JAUSVU010000002">
    <property type="protein sequence ID" value="MDQ0531942.1"/>
    <property type="molecule type" value="Genomic_DNA"/>
</dbReference>
<dbReference type="InterPro" id="IPR004136">
    <property type="entry name" value="NMO"/>
</dbReference>
<dbReference type="Pfam" id="PF03060">
    <property type="entry name" value="NMO"/>
    <property type="match status" value="1"/>
</dbReference>
<evidence type="ECO:0000313" key="10">
    <source>
        <dbReference type="EMBL" id="MDQ0531942.1"/>
    </source>
</evidence>
<evidence type="ECO:0000256" key="2">
    <source>
        <dbReference type="ARBA" id="ARBA00009881"/>
    </source>
</evidence>
<dbReference type="Proteomes" id="UP001244552">
    <property type="component" value="Unassembled WGS sequence"/>
</dbReference>